<dbReference type="Proteomes" id="UP000091857">
    <property type="component" value="Chromosome 5"/>
</dbReference>
<keyword evidence="3" id="KW-1185">Reference proteome</keyword>
<evidence type="ECO:0000313" key="3">
    <source>
        <dbReference type="Proteomes" id="UP000091857"/>
    </source>
</evidence>
<feature type="compositionally biased region" description="Basic residues" evidence="1">
    <location>
        <begin position="39"/>
        <end position="57"/>
    </location>
</feature>
<comment type="caution">
    <text evidence="2">The sequence shown here is derived from an EMBL/GenBank/DDBJ whole genome shotgun (WGS) entry which is preliminary data.</text>
</comment>
<feature type="region of interest" description="Disordered" evidence="1">
    <location>
        <begin position="20"/>
        <end position="58"/>
    </location>
</feature>
<organism evidence="2 3">
    <name type="scientific">Manihot esculenta</name>
    <name type="common">Cassava</name>
    <name type="synonym">Jatropha manihot</name>
    <dbReference type="NCBI Taxonomy" id="3983"/>
    <lineage>
        <taxon>Eukaryota</taxon>
        <taxon>Viridiplantae</taxon>
        <taxon>Streptophyta</taxon>
        <taxon>Embryophyta</taxon>
        <taxon>Tracheophyta</taxon>
        <taxon>Spermatophyta</taxon>
        <taxon>Magnoliopsida</taxon>
        <taxon>eudicotyledons</taxon>
        <taxon>Gunneridae</taxon>
        <taxon>Pentapetalae</taxon>
        <taxon>rosids</taxon>
        <taxon>fabids</taxon>
        <taxon>Malpighiales</taxon>
        <taxon>Euphorbiaceae</taxon>
        <taxon>Crotonoideae</taxon>
        <taxon>Manihoteae</taxon>
        <taxon>Manihot</taxon>
    </lineage>
</organism>
<feature type="compositionally biased region" description="Polar residues" evidence="1">
    <location>
        <begin position="20"/>
        <end position="37"/>
    </location>
</feature>
<dbReference type="PANTHER" id="PTHR36798">
    <property type="entry name" value="50S RIBOSOMAL PROTEIN 6, CHLOROPLASTIC"/>
    <property type="match status" value="1"/>
</dbReference>
<sequence>MSIPSIFGNLTLLLPKSTLSRSPNSQIQLPQLRTECSSRPRKKATAHRLKTRPRKTRRWDMRRKPAVYSSLFSLPTDLTPVSSYDVDGDGGFATEAALPSAPSLQAPIASG</sequence>
<dbReference type="GO" id="GO:0009507">
    <property type="term" value="C:chloroplast"/>
    <property type="evidence" value="ECO:0000318"/>
    <property type="project" value="GO_Central"/>
</dbReference>
<evidence type="ECO:0000256" key="1">
    <source>
        <dbReference type="SAM" id="MobiDB-lite"/>
    </source>
</evidence>
<accession>A0A2C9VXK9</accession>
<dbReference type="GO" id="GO:0019843">
    <property type="term" value="F:rRNA binding"/>
    <property type="evidence" value="ECO:0007669"/>
    <property type="project" value="InterPro"/>
</dbReference>
<dbReference type="AlphaFoldDB" id="A0A2C9VXK9"/>
<protein>
    <submittedName>
        <fullName evidence="2">Uncharacterized protein</fullName>
    </submittedName>
</protein>
<dbReference type="GO" id="GO:0003735">
    <property type="term" value="F:structural constituent of ribosome"/>
    <property type="evidence" value="ECO:0007669"/>
    <property type="project" value="InterPro"/>
</dbReference>
<dbReference type="Pfam" id="PF17257">
    <property type="entry name" value="DUF5323"/>
    <property type="match status" value="1"/>
</dbReference>
<dbReference type="EMBL" id="CM004391">
    <property type="protein sequence ID" value="OAY51071.1"/>
    <property type="molecule type" value="Genomic_DNA"/>
</dbReference>
<gene>
    <name evidence="2" type="ORF">MANES_05G185700v8</name>
</gene>
<dbReference type="InterPro" id="IPR020526">
    <property type="entry name" value="Ribosomal_cL38"/>
</dbReference>
<dbReference type="STRING" id="3983.A0A2C9VXK9"/>
<dbReference type="Gramene" id="Manes.05G185700.1.v8.1">
    <property type="protein sequence ID" value="Manes.05G185700.1.v8.1.CDS"/>
    <property type="gene ID" value="Manes.05G185700.v8.1"/>
</dbReference>
<dbReference type="GO" id="GO:0006412">
    <property type="term" value="P:translation"/>
    <property type="evidence" value="ECO:0007669"/>
    <property type="project" value="InterPro"/>
</dbReference>
<evidence type="ECO:0000313" key="2">
    <source>
        <dbReference type="EMBL" id="OAY51071.1"/>
    </source>
</evidence>
<reference evidence="3" key="1">
    <citation type="journal article" date="2016" name="Nat. Biotechnol.">
        <title>Sequencing wild and cultivated cassava and related species reveals extensive interspecific hybridization and genetic diversity.</title>
        <authorList>
            <person name="Bredeson J.V."/>
            <person name="Lyons J.B."/>
            <person name="Prochnik S.E."/>
            <person name="Wu G.A."/>
            <person name="Ha C.M."/>
            <person name="Edsinger-Gonzales E."/>
            <person name="Grimwood J."/>
            <person name="Schmutz J."/>
            <person name="Rabbi I.Y."/>
            <person name="Egesi C."/>
            <person name="Nauluvula P."/>
            <person name="Lebot V."/>
            <person name="Ndunguru J."/>
            <person name="Mkamilo G."/>
            <person name="Bart R.S."/>
            <person name="Setter T.L."/>
            <person name="Gleadow R.M."/>
            <person name="Kulakow P."/>
            <person name="Ferguson M.E."/>
            <person name="Rounsley S."/>
            <person name="Rokhsar D.S."/>
        </authorList>
    </citation>
    <scope>NUCLEOTIDE SEQUENCE [LARGE SCALE GENOMIC DNA]</scope>
    <source>
        <strain evidence="3">cv. AM560-2</strain>
    </source>
</reference>
<dbReference type="GO" id="GO:0005840">
    <property type="term" value="C:ribosome"/>
    <property type="evidence" value="ECO:0007669"/>
    <property type="project" value="InterPro"/>
</dbReference>
<proteinExistence type="predicted"/>
<dbReference type="PANTHER" id="PTHR36798:SF2">
    <property type="entry name" value="LARGE RIBOSOMAL SUBUNIT PROTEIN CL38"/>
    <property type="match status" value="1"/>
</dbReference>
<name>A0A2C9VXK9_MANES</name>